<name>A0ABQ5IXI3_9ASTR</name>
<protein>
    <submittedName>
        <fullName evidence="2">Uncharacterized protein</fullName>
    </submittedName>
</protein>
<sequence length="172" mass="19732">MAEGVPGRGTIPGIEAQPFFSLAVVFYLWKLWIEEKNYICKWKIACSSLIIGKTETHLPVFFKTKAHIEQIPPHLSTYQRHRKTQNHRRTKKDTKLPQTSVPQDLKADEDVHKEGVIVWKGLSLLWQSQAQRHHRGAPAQTRSKRVLENPNEPPLSEGYTSGSGEGRMEHQF</sequence>
<dbReference type="Proteomes" id="UP001151760">
    <property type="component" value="Unassembled WGS sequence"/>
</dbReference>
<feature type="compositionally biased region" description="Basic residues" evidence="1">
    <location>
        <begin position="79"/>
        <end position="92"/>
    </location>
</feature>
<feature type="region of interest" description="Disordered" evidence="1">
    <location>
        <begin position="79"/>
        <end position="102"/>
    </location>
</feature>
<dbReference type="EMBL" id="BQNB010021299">
    <property type="protein sequence ID" value="GJU04947.1"/>
    <property type="molecule type" value="Genomic_DNA"/>
</dbReference>
<evidence type="ECO:0000256" key="1">
    <source>
        <dbReference type="SAM" id="MobiDB-lite"/>
    </source>
</evidence>
<comment type="caution">
    <text evidence="2">The sequence shown here is derived from an EMBL/GenBank/DDBJ whole genome shotgun (WGS) entry which is preliminary data.</text>
</comment>
<reference evidence="2" key="1">
    <citation type="journal article" date="2022" name="Int. J. Mol. Sci.">
        <title>Draft Genome of Tanacetum Coccineum: Genomic Comparison of Closely Related Tanacetum-Family Plants.</title>
        <authorList>
            <person name="Yamashiro T."/>
            <person name="Shiraishi A."/>
            <person name="Nakayama K."/>
            <person name="Satake H."/>
        </authorList>
    </citation>
    <scope>NUCLEOTIDE SEQUENCE</scope>
</reference>
<evidence type="ECO:0000313" key="3">
    <source>
        <dbReference type="Proteomes" id="UP001151760"/>
    </source>
</evidence>
<accession>A0ABQ5IXI3</accession>
<evidence type="ECO:0000313" key="2">
    <source>
        <dbReference type="EMBL" id="GJU04947.1"/>
    </source>
</evidence>
<proteinExistence type="predicted"/>
<organism evidence="2 3">
    <name type="scientific">Tanacetum coccineum</name>
    <dbReference type="NCBI Taxonomy" id="301880"/>
    <lineage>
        <taxon>Eukaryota</taxon>
        <taxon>Viridiplantae</taxon>
        <taxon>Streptophyta</taxon>
        <taxon>Embryophyta</taxon>
        <taxon>Tracheophyta</taxon>
        <taxon>Spermatophyta</taxon>
        <taxon>Magnoliopsida</taxon>
        <taxon>eudicotyledons</taxon>
        <taxon>Gunneridae</taxon>
        <taxon>Pentapetalae</taxon>
        <taxon>asterids</taxon>
        <taxon>campanulids</taxon>
        <taxon>Asterales</taxon>
        <taxon>Asteraceae</taxon>
        <taxon>Asteroideae</taxon>
        <taxon>Anthemideae</taxon>
        <taxon>Anthemidinae</taxon>
        <taxon>Tanacetum</taxon>
    </lineage>
</organism>
<gene>
    <name evidence="2" type="ORF">Tco_1121377</name>
</gene>
<feature type="region of interest" description="Disordered" evidence="1">
    <location>
        <begin position="131"/>
        <end position="172"/>
    </location>
</feature>
<reference evidence="2" key="2">
    <citation type="submission" date="2022-01" db="EMBL/GenBank/DDBJ databases">
        <authorList>
            <person name="Yamashiro T."/>
            <person name="Shiraishi A."/>
            <person name="Satake H."/>
            <person name="Nakayama K."/>
        </authorList>
    </citation>
    <scope>NUCLEOTIDE SEQUENCE</scope>
</reference>
<keyword evidence="3" id="KW-1185">Reference proteome</keyword>